<dbReference type="OrthoDB" id="29259at10239"/>
<sequence length="128" mass="14844">MTMPKTPARLEAKIKLTWRVAPEPTGRYRSFERRAWPAAEYKNGACAAYMSHEESYEPSVHRNATDLVIKLHIAKWDQKEDGRWGFEWRVLNKRASSIAEAKQIVEEFLNGQAKNSVVHPDYREGEVK</sequence>
<evidence type="ECO:0000313" key="1">
    <source>
        <dbReference type="EMBL" id="ACO94425.1"/>
    </source>
</evidence>
<dbReference type="RefSeq" id="YP_003358678.1">
    <property type="nucleotide sequence ID" value="NC_013693.1"/>
</dbReference>
<name>C8XUU5_9CAUD</name>
<gene>
    <name evidence="1" type="primary">orf00230</name>
</gene>
<organism evidence="1 2">
    <name type="scientific">Shigella phage Ag3</name>
    <dbReference type="NCBI Taxonomy" id="637730"/>
    <lineage>
        <taxon>Viruses</taxon>
        <taxon>Duplodnaviria</taxon>
        <taxon>Heunggongvirae</taxon>
        <taxon>Uroviricota</taxon>
        <taxon>Caudoviricetes</taxon>
        <taxon>Pantevenvirales</taxon>
        <taxon>Ackermannviridae</taxon>
        <taxon>Aglimvirinae</taxon>
        <taxon>Agtrevirus</taxon>
        <taxon>Agtrevirus AG3</taxon>
    </lineage>
</organism>
<reference evidence="1 2" key="1">
    <citation type="journal article" date="2011" name="Virol. J.">
        <title>A Shigella boydii bacteriophage which resembles Salmonella phage ViI.</title>
        <authorList>
            <person name="Anany H."/>
            <person name="Lingohr E.J."/>
            <person name="Villegas A."/>
            <person name="Ackermann H.W."/>
            <person name="She Y.M."/>
            <person name="Griffiths M.W."/>
            <person name="Kropinski A.M."/>
        </authorList>
    </citation>
    <scope>NUCLEOTIDE SEQUENCE [LARGE SCALE GENOMIC DNA]</scope>
</reference>
<protein>
    <submittedName>
        <fullName evidence="1">Conserved hypothetical phage protein</fullName>
    </submittedName>
</protein>
<dbReference type="KEGG" id="vg:8683768"/>
<dbReference type="GeneID" id="8683768"/>
<evidence type="ECO:0000313" key="2">
    <source>
        <dbReference type="Proteomes" id="UP000002614"/>
    </source>
</evidence>
<accession>C8XUU5</accession>
<dbReference type="EMBL" id="FJ373894">
    <property type="protein sequence ID" value="ACO94425.1"/>
    <property type="molecule type" value="Genomic_DNA"/>
</dbReference>
<keyword evidence="2" id="KW-1185">Reference proteome</keyword>
<proteinExistence type="predicted"/>
<dbReference type="Proteomes" id="UP000002614">
    <property type="component" value="Segment"/>
</dbReference>